<reference evidence="1 2" key="1">
    <citation type="submission" date="2019-08" db="EMBL/GenBank/DDBJ databases">
        <title>In-depth cultivation of the pig gut microbiome towards novel bacterial diversity and tailored functional studies.</title>
        <authorList>
            <person name="Wylensek D."/>
            <person name="Hitch T.C.A."/>
            <person name="Clavel T."/>
        </authorList>
    </citation>
    <scope>NUCLEOTIDE SEQUENCE [LARGE SCALE GENOMIC DNA]</scope>
    <source>
        <strain evidence="1 2">BSM-383-APC-4H</strain>
    </source>
</reference>
<accession>A0A6N7YFN9</accession>
<dbReference type="RefSeq" id="WP_154581020.1">
    <property type="nucleotide sequence ID" value="NZ_VULP01000014.1"/>
</dbReference>
<evidence type="ECO:0000313" key="1">
    <source>
        <dbReference type="EMBL" id="MSU82344.1"/>
    </source>
</evidence>
<comment type="caution">
    <text evidence="1">The sequence shown here is derived from an EMBL/GenBank/DDBJ whole genome shotgun (WGS) entry which is preliminary data.</text>
</comment>
<dbReference type="Proteomes" id="UP000433359">
    <property type="component" value="Unassembled WGS sequence"/>
</dbReference>
<proteinExistence type="predicted"/>
<evidence type="ECO:0000313" key="2">
    <source>
        <dbReference type="Proteomes" id="UP000433359"/>
    </source>
</evidence>
<name>A0A6N7YFN9_9FIRM</name>
<gene>
    <name evidence="1" type="ORF">FYJ25_08285</name>
</gene>
<dbReference type="AlphaFoldDB" id="A0A6N7YFN9"/>
<protein>
    <submittedName>
        <fullName evidence="1">Uncharacterized protein</fullName>
    </submittedName>
</protein>
<dbReference type="EMBL" id="VULP01000014">
    <property type="protein sequence ID" value="MSU82344.1"/>
    <property type="molecule type" value="Genomic_DNA"/>
</dbReference>
<organism evidence="1 2">
    <name type="scientific">Anaerobutyricum soehngenii</name>
    <dbReference type="NCBI Taxonomy" id="105843"/>
    <lineage>
        <taxon>Bacteria</taxon>
        <taxon>Bacillati</taxon>
        <taxon>Bacillota</taxon>
        <taxon>Clostridia</taxon>
        <taxon>Lachnospirales</taxon>
        <taxon>Lachnospiraceae</taxon>
        <taxon>Anaerobutyricum</taxon>
    </lineage>
</organism>
<sequence length="203" mass="22902">MNNKILLPSYSNEITSQVQEAMAETKELSSQLKKSMAESKAIFHTTQPIIAKSDFPSILEFRKVQGLVQTINDFNVDESAFPSGVIADINSANIHISTVDVPENLANNITAVLKENDIFIEDAPSQKSKTISISAFRKYLEIIVALITIAGFIYTARHDYISDKANAQYQHQMLENSHKQTKFLERIDGRFSKIERSISKEKY</sequence>